<dbReference type="InterPro" id="IPR050661">
    <property type="entry name" value="BglG_antiterminators"/>
</dbReference>
<name>A0A511J3I3_9ENTE</name>
<evidence type="ECO:0000256" key="2">
    <source>
        <dbReference type="ARBA" id="ARBA00023163"/>
    </source>
</evidence>
<dbReference type="PANTHER" id="PTHR30185">
    <property type="entry name" value="CRYPTIC BETA-GLUCOSIDE BGL OPERON ANTITERMINATOR"/>
    <property type="match status" value="1"/>
</dbReference>
<comment type="caution">
    <text evidence="4">The sequence shown here is derived from an EMBL/GenBank/DDBJ whole genome shotgun (WGS) entry which is preliminary data.</text>
</comment>
<dbReference type="AlphaFoldDB" id="A0A511J3I3"/>
<dbReference type="InterPro" id="IPR007737">
    <property type="entry name" value="Mga_HTH"/>
</dbReference>
<dbReference type="Pfam" id="PF05043">
    <property type="entry name" value="Mga"/>
    <property type="match status" value="1"/>
</dbReference>
<sequence>MINYDQSNTLEKLVDSSTLLEVQLAKELNKTSQRWLTTNDVGNILQINTAAVLRVTEKLARDISDLGEEGIELIISKGKGIQINIRNDKDIQVLIAYIISQAPAVQLLEAIFKEEISSVTQYAQQNYVSEATVRRNINKIRSYFDDFDVTISRVTAKLEGDEKQIRLLMMIFYWRVYGGVTWPFDSVAEQDIVEMTNHLLYSLILSDIEIPHLFIRQISYYFAESVLRTRKKNFIDAKDKKLGEIAQGYRYEHFKGVLEQECIGKINISEEETAFHYTVGLSMSASYHMLIPKTIDEIIEDHRKRNTLIFQATDLSLKKINSYFFTKNEINLDTSFTRYGLFSCHCFAYVFKNFKSDMNGLIYTNYFQTNYPTLSTMVYHFLKELYELSSNEIFLEQRYLLLPYIKIITQDIEPVYFEKEISVILESDMPILITTHIIKKIAFYFKEQYHLKFLTFPEKKLAESVDVVITTAAVKNLNKQYPNAKIIKINREPSPKDFRELTAIFETVKK</sequence>
<feature type="domain" description="Mga helix-turn-helix" evidence="3">
    <location>
        <begin position="89"/>
        <end position="173"/>
    </location>
</feature>
<dbReference type="InterPro" id="IPR036388">
    <property type="entry name" value="WH-like_DNA-bd_sf"/>
</dbReference>
<proteinExistence type="predicted"/>
<evidence type="ECO:0000256" key="1">
    <source>
        <dbReference type="ARBA" id="ARBA00023015"/>
    </source>
</evidence>
<dbReference type="RefSeq" id="WP_010750664.1">
    <property type="nucleotide sequence ID" value="NZ_BJWF01000025.1"/>
</dbReference>
<dbReference type="EMBL" id="BJWF01000025">
    <property type="protein sequence ID" value="GEL92514.1"/>
    <property type="molecule type" value="Genomic_DNA"/>
</dbReference>
<dbReference type="PANTHER" id="PTHR30185:SF13">
    <property type="entry name" value="LICABCH OPERON REGULATOR-RELATED"/>
    <property type="match status" value="1"/>
</dbReference>
<protein>
    <recommendedName>
        <fullName evidence="3">Mga helix-turn-helix domain-containing protein</fullName>
    </recommendedName>
</protein>
<reference evidence="4 5" key="1">
    <citation type="submission" date="2019-07" db="EMBL/GenBank/DDBJ databases">
        <title>Whole genome shotgun sequence of Enterococcus villorum NBRC 100699.</title>
        <authorList>
            <person name="Hosoyama A."/>
            <person name="Uohara A."/>
            <person name="Ohji S."/>
            <person name="Ichikawa N."/>
        </authorList>
    </citation>
    <scope>NUCLEOTIDE SEQUENCE [LARGE SCALE GENOMIC DNA]</scope>
    <source>
        <strain evidence="4 5">NBRC 100699</strain>
    </source>
</reference>
<evidence type="ECO:0000313" key="5">
    <source>
        <dbReference type="Proteomes" id="UP000321830"/>
    </source>
</evidence>
<evidence type="ECO:0000259" key="3">
    <source>
        <dbReference type="Pfam" id="PF05043"/>
    </source>
</evidence>
<dbReference type="Gene3D" id="1.10.10.10">
    <property type="entry name" value="Winged helix-like DNA-binding domain superfamily/Winged helix DNA-binding domain"/>
    <property type="match status" value="1"/>
</dbReference>
<evidence type="ECO:0000313" key="4">
    <source>
        <dbReference type="EMBL" id="GEL92514.1"/>
    </source>
</evidence>
<organism evidence="4 5">
    <name type="scientific">Enterococcus villorum</name>
    <dbReference type="NCBI Taxonomy" id="112904"/>
    <lineage>
        <taxon>Bacteria</taxon>
        <taxon>Bacillati</taxon>
        <taxon>Bacillota</taxon>
        <taxon>Bacilli</taxon>
        <taxon>Lactobacillales</taxon>
        <taxon>Enterococcaceae</taxon>
        <taxon>Enterococcus</taxon>
    </lineage>
</organism>
<accession>A0A511J3I3</accession>
<dbReference type="Proteomes" id="UP000321830">
    <property type="component" value="Unassembled WGS sequence"/>
</dbReference>
<gene>
    <name evidence="4" type="ORF">EVI01_18510</name>
</gene>
<keyword evidence="2" id="KW-0804">Transcription</keyword>
<keyword evidence="1" id="KW-0805">Transcription regulation</keyword>